<evidence type="ECO:0000313" key="3">
    <source>
        <dbReference type="Proteomes" id="UP001633002"/>
    </source>
</evidence>
<proteinExistence type="predicted"/>
<reference evidence="2 3" key="1">
    <citation type="submission" date="2024-09" db="EMBL/GenBank/DDBJ databases">
        <title>Chromosome-scale assembly of Riccia sorocarpa.</title>
        <authorList>
            <person name="Paukszto L."/>
        </authorList>
    </citation>
    <scope>NUCLEOTIDE SEQUENCE [LARGE SCALE GENOMIC DNA]</scope>
    <source>
        <strain evidence="2">LP-2024</strain>
        <tissue evidence="2">Aerial parts of the thallus</tissue>
    </source>
</reference>
<protein>
    <recommendedName>
        <fullName evidence="1">Reverse transcriptase Ty1/copia-type domain-containing protein</fullName>
    </recommendedName>
</protein>
<organism evidence="2 3">
    <name type="scientific">Riccia sorocarpa</name>
    <dbReference type="NCBI Taxonomy" id="122646"/>
    <lineage>
        <taxon>Eukaryota</taxon>
        <taxon>Viridiplantae</taxon>
        <taxon>Streptophyta</taxon>
        <taxon>Embryophyta</taxon>
        <taxon>Marchantiophyta</taxon>
        <taxon>Marchantiopsida</taxon>
        <taxon>Marchantiidae</taxon>
        <taxon>Marchantiales</taxon>
        <taxon>Ricciaceae</taxon>
        <taxon>Riccia</taxon>
    </lineage>
</organism>
<evidence type="ECO:0000259" key="1">
    <source>
        <dbReference type="Pfam" id="PF07727"/>
    </source>
</evidence>
<gene>
    <name evidence="2" type="ORF">R1sor_013081</name>
</gene>
<dbReference type="Pfam" id="PF07727">
    <property type="entry name" value="RVT_2"/>
    <property type="match status" value="1"/>
</dbReference>
<comment type="caution">
    <text evidence="2">The sequence shown here is derived from an EMBL/GenBank/DDBJ whole genome shotgun (WGS) entry which is preliminary data.</text>
</comment>
<feature type="domain" description="Reverse transcriptase Ty1/copia-type" evidence="1">
    <location>
        <begin position="11"/>
        <end position="118"/>
    </location>
</feature>
<dbReference type="Proteomes" id="UP001633002">
    <property type="component" value="Unassembled WGS sequence"/>
</dbReference>
<evidence type="ECO:0000313" key="2">
    <source>
        <dbReference type="EMBL" id="KAL3686772.1"/>
    </source>
</evidence>
<dbReference type="AlphaFoldDB" id="A0ABD3H8F0"/>
<sequence>MEAEMRSISKNNTWSLVHLPVGKTPISAKWVYKVKDSEDGKPPVFKARLVARGFEQRGGFDYQETFAPVVKWTTLRCVIALASQHQWNLHHLDVKTAFLNGELKEQVFMSQPMGFTAPGMSTCNPVLTPMEERLELTSFMQGDEVDGAHYRSIVGKLIH</sequence>
<accession>A0ABD3H8F0</accession>
<dbReference type="EMBL" id="JBJQOH010000004">
    <property type="protein sequence ID" value="KAL3686772.1"/>
    <property type="molecule type" value="Genomic_DNA"/>
</dbReference>
<dbReference type="InterPro" id="IPR013103">
    <property type="entry name" value="RVT_2"/>
</dbReference>
<name>A0ABD3H8F0_9MARC</name>
<keyword evidence="3" id="KW-1185">Reference proteome</keyword>